<keyword evidence="2" id="KW-0813">Transport</keyword>
<evidence type="ECO:0000256" key="6">
    <source>
        <dbReference type="RuleBase" id="RU003820"/>
    </source>
</evidence>
<gene>
    <name evidence="8" type="ORF">McpCs1_09390</name>
</gene>
<comment type="caution">
    <text evidence="8">The sequence shown here is derived from an EMBL/GenBank/DDBJ whole genome shotgun (WGS) entry which is preliminary data.</text>
</comment>
<dbReference type="InterPro" id="IPR050526">
    <property type="entry name" value="Rubredoxin_ET"/>
</dbReference>
<dbReference type="Gene3D" id="2.20.28.10">
    <property type="match status" value="1"/>
</dbReference>
<reference evidence="8 9" key="1">
    <citation type="submission" date="2023-06" db="EMBL/GenBank/DDBJ databases">
        <title>Genome sequence of Methancorpusculaceae sp. Cs1.</title>
        <authorList>
            <person name="Protasov E."/>
            <person name="Platt K."/>
            <person name="Poehlein A."/>
            <person name="Daniel R."/>
            <person name="Brune A."/>
        </authorList>
    </citation>
    <scope>NUCLEOTIDE SEQUENCE [LARGE SCALE GENOMIC DNA]</scope>
    <source>
        <strain evidence="8 9">Cs1</strain>
    </source>
</reference>
<dbReference type="PANTHER" id="PTHR47627">
    <property type="entry name" value="RUBREDOXIN"/>
    <property type="match status" value="1"/>
</dbReference>
<organism evidence="8 9">
    <name type="scientific">Methanorbis rubei</name>
    <dbReference type="NCBI Taxonomy" id="3028300"/>
    <lineage>
        <taxon>Archaea</taxon>
        <taxon>Methanobacteriati</taxon>
        <taxon>Methanobacteriota</taxon>
        <taxon>Stenosarchaea group</taxon>
        <taxon>Methanomicrobia</taxon>
        <taxon>Methanomicrobiales</taxon>
        <taxon>Methanocorpusculaceae</taxon>
        <taxon>Methanorbis</taxon>
    </lineage>
</organism>
<keyword evidence="5 6" id="KW-0408">Iron</keyword>
<dbReference type="PRINTS" id="PR00163">
    <property type="entry name" value="RUBREDOXIN"/>
</dbReference>
<protein>
    <recommendedName>
        <fullName evidence="6">Rubredoxin</fullName>
    </recommendedName>
</protein>
<dbReference type="EMBL" id="JAWDKB010000003">
    <property type="protein sequence ID" value="MDV0443561.1"/>
    <property type="molecule type" value="Genomic_DNA"/>
</dbReference>
<dbReference type="PROSITE" id="PS50903">
    <property type="entry name" value="RUBREDOXIN_LIKE"/>
    <property type="match status" value="1"/>
</dbReference>
<keyword evidence="9" id="KW-1185">Reference proteome</keyword>
<feature type="domain" description="Rubredoxin-like" evidence="7">
    <location>
        <begin position="1"/>
        <end position="51"/>
    </location>
</feature>
<accession>A0AAE4MFY1</accession>
<comment type="cofactor">
    <cofactor evidence="6">
        <name>Fe(3+)</name>
        <dbReference type="ChEBI" id="CHEBI:29034"/>
    </cofactor>
</comment>
<dbReference type="RefSeq" id="WP_338096084.1">
    <property type="nucleotide sequence ID" value="NZ_JAWDKB010000003.1"/>
</dbReference>
<comment type="function">
    <text evidence="1">Rubredoxin is a small nonheme, iron protein lacking acid-labile sulfide. Its single Fe, chelated to 4 Cys, functions as an electron acceptor and may also stabilize the conformation of the molecule.</text>
</comment>
<dbReference type="AlphaFoldDB" id="A0AAE4MFY1"/>
<dbReference type="InterPro" id="IPR018527">
    <property type="entry name" value="Rubredoxin_Fe_BS"/>
</dbReference>
<dbReference type="PROSITE" id="PS00202">
    <property type="entry name" value="RUBREDOXIN"/>
    <property type="match status" value="1"/>
</dbReference>
<dbReference type="InterPro" id="IPR024934">
    <property type="entry name" value="Rubredoxin-like_dom"/>
</dbReference>
<evidence type="ECO:0000313" key="9">
    <source>
        <dbReference type="Proteomes" id="UP001283212"/>
    </source>
</evidence>
<dbReference type="GO" id="GO:0009055">
    <property type="term" value="F:electron transfer activity"/>
    <property type="evidence" value="ECO:0007669"/>
    <property type="project" value="TreeGrafter"/>
</dbReference>
<dbReference type="InterPro" id="IPR024935">
    <property type="entry name" value="Rubredoxin_dom"/>
</dbReference>
<dbReference type="Pfam" id="PF00301">
    <property type="entry name" value="Rubredoxin"/>
    <property type="match status" value="1"/>
</dbReference>
<dbReference type="CDD" id="cd00730">
    <property type="entry name" value="rubredoxin"/>
    <property type="match status" value="1"/>
</dbReference>
<evidence type="ECO:0000256" key="3">
    <source>
        <dbReference type="ARBA" id="ARBA00022723"/>
    </source>
</evidence>
<keyword evidence="3 6" id="KW-0479">Metal-binding</keyword>
<dbReference type="FunFam" id="2.20.28.10:FF:000001">
    <property type="entry name" value="Rubredoxin"/>
    <property type="match status" value="1"/>
</dbReference>
<evidence type="ECO:0000256" key="2">
    <source>
        <dbReference type="ARBA" id="ARBA00022448"/>
    </source>
</evidence>
<dbReference type="GO" id="GO:0043448">
    <property type="term" value="P:alkane catabolic process"/>
    <property type="evidence" value="ECO:0007669"/>
    <property type="project" value="TreeGrafter"/>
</dbReference>
<dbReference type="GO" id="GO:0005506">
    <property type="term" value="F:iron ion binding"/>
    <property type="evidence" value="ECO:0007669"/>
    <property type="project" value="UniProtKB-UniRule"/>
</dbReference>
<dbReference type="SUPFAM" id="SSF57802">
    <property type="entry name" value="Rubredoxin-like"/>
    <property type="match status" value="1"/>
</dbReference>
<name>A0AAE4MFY1_9EURY</name>
<comment type="similarity">
    <text evidence="6">Belongs to the rubredoxin family.</text>
</comment>
<evidence type="ECO:0000313" key="8">
    <source>
        <dbReference type="EMBL" id="MDV0443561.1"/>
    </source>
</evidence>
<evidence type="ECO:0000256" key="4">
    <source>
        <dbReference type="ARBA" id="ARBA00022982"/>
    </source>
</evidence>
<evidence type="ECO:0000259" key="7">
    <source>
        <dbReference type="PROSITE" id="PS50903"/>
    </source>
</evidence>
<dbReference type="PANTHER" id="PTHR47627:SF1">
    <property type="entry name" value="RUBREDOXIN-1-RELATED"/>
    <property type="match status" value="1"/>
</dbReference>
<proteinExistence type="inferred from homology"/>
<keyword evidence="4 6" id="KW-0249">Electron transport</keyword>
<sequence length="52" mass="5828">MAKYKCKPCGYIYDEEVGDVPNVPPKTTFEKIPDTWECPVCGAGKESFVQVE</sequence>
<evidence type="ECO:0000256" key="5">
    <source>
        <dbReference type="ARBA" id="ARBA00023004"/>
    </source>
</evidence>
<evidence type="ECO:0000256" key="1">
    <source>
        <dbReference type="ARBA" id="ARBA00002360"/>
    </source>
</evidence>
<dbReference type="Proteomes" id="UP001283212">
    <property type="component" value="Unassembled WGS sequence"/>
</dbReference>